<evidence type="ECO:0000313" key="2">
    <source>
        <dbReference type="Proteomes" id="UP000186940"/>
    </source>
</evidence>
<sequence length="76" mass="9007">MEVVIYMECRIDVMAAFGEDLKRLEKYRDNKKLFDEYKKMRAILGKSTTLITDTDEIKRILGGDEFISSIKRNKRK</sequence>
<keyword evidence="2" id="KW-1185">Reference proteome</keyword>
<proteinExistence type="predicted"/>
<dbReference type="STRING" id="1838285.SCAL_001775"/>
<protein>
    <submittedName>
        <fullName evidence="1">Uncharacterized protein</fullName>
    </submittedName>
</protein>
<organism evidence="1 2">
    <name type="scientific">Candidatus Syntropharchaeum caldarium</name>
    <dbReference type="NCBI Taxonomy" id="1838285"/>
    <lineage>
        <taxon>Archaea</taxon>
        <taxon>Methanobacteriati</taxon>
        <taxon>Methanobacteriota</taxon>
        <taxon>Stenosarchaea group</taxon>
        <taxon>Methanomicrobia</taxon>
        <taxon>Methanosarcinales</taxon>
        <taxon>ANME-2 cluster</taxon>
        <taxon>Candidatus Syntropharchaeum</taxon>
    </lineage>
</organism>
<evidence type="ECO:0000313" key="1">
    <source>
        <dbReference type="EMBL" id="OFV67090.1"/>
    </source>
</evidence>
<dbReference type="Proteomes" id="UP000186940">
    <property type="component" value="Unassembled WGS sequence"/>
</dbReference>
<name>A0A1F2P722_9EURY</name>
<dbReference type="AlphaFoldDB" id="A0A1F2P722"/>
<accession>A0A1F2P722</accession>
<comment type="caution">
    <text evidence="1">The sequence shown here is derived from an EMBL/GenBank/DDBJ whole genome shotgun (WGS) entry which is preliminary data.</text>
</comment>
<dbReference type="EMBL" id="LYOS01000009">
    <property type="protein sequence ID" value="OFV67090.1"/>
    <property type="molecule type" value="Genomic_DNA"/>
</dbReference>
<gene>
    <name evidence="1" type="ORF">SCAL_001775</name>
</gene>
<reference evidence="1" key="1">
    <citation type="submission" date="2016-05" db="EMBL/GenBank/DDBJ databases">
        <title>Microbial consortia oxidize butane by reversing methanogenesis.</title>
        <authorList>
            <person name="Laso-Perez R."/>
            <person name="Richter M."/>
            <person name="Wegener G."/>
            <person name="Musat F."/>
        </authorList>
    </citation>
    <scope>NUCLEOTIDE SEQUENCE [LARGE SCALE GENOMIC DNA]</scope>
    <source>
        <strain evidence="1">BOX2</strain>
    </source>
</reference>